<sequence>MEIDKSPGHELKIRGQAEMAQNKVSDEKLDLAKRETCRDCDEQYYDERSQVSDEKLDLAKRENLLAPSLVNMLSSLAFLASILASASAHATFQEMWVNGVDQGNWCVRLPQSNSPVTSVTSPDIACNVNPHPASGVCSVEPGDSVAVEMHQQPNDRSCANEAIGGDHWGPVQVYMAKVDDATTADGASANWFKVSEMGLPSNNPEYWATEVLNDNCGHFTFTVPSIAPGQYLLRAEVIGNVGGAQFYMSCFQLDVGGSGTANPPTVKIPGVYGANDPGILIDIYTSPKAYEIPGPTPFGTVSPTVATTAYPTIATWNTALQPSTVPTTAPPGAASAPANTAAPTSAAPTTSASGGSTPSASSSSAAASSTTAAGTVQKFGQCGGTGYSGATACVAGTTCTSLNPYYSQCL</sequence>
<comment type="function">
    <text evidence="15">Lytic polysaccharide monooxygenase (LMPO) that depolymerizes crystalline and amorphous polysaccharides via the oxidation of scissile alpha- or beta-(1-4)-glycosidic bonds, yielding C1 and/or C4 oxidation products. Catalysis by LPMOs requires the reduction of the active-site copper from Cu(II) to Cu(I) by a reducing agent and H(2)O(2) or O(2) as a cosubstrate.</text>
</comment>
<organism evidence="18 19">
    <name type="scientific">Sanghuangporus baumii</name>
    <name type="common">Phellinus baumii</name>
    <dbReference type="NCBI Taxonomy" id="108892"/>
    <lineage>
        <taxon>Eukaryota</taxon>
        <taxon>Fungi</taxon>
        <taxon>Dikarya</taxon>
        <taxon>Basidiomycota</taxon>
        <taxon>Agaricomycotina</taxon>
        <taxon>Agaricomycetes</taxon>
        <taxon>Hymenochaetales</taxon>
        <taxon>Hymenochaetaceae</taxon>
        <taxon>Sanghuangporus</taxon>
    </lineage>
</organism>
<dbReference type="InterPro" id="IPR035971">
    <property type="entry name" value="CBD_sf"/>
</dbReference>
<dbReference type="SMART" id="SM00236">
    <property type="entry name" value="fCBD"/>
    <property type="match status" value="1"/>
</dbReference>
<evidence type="ECO:0000256" key="12">
    <source>
        <dbReference type="ARBA" id="ARBA00023326"/>
    </source>
</evidence>
<dbReference type="CDD" id="cd21175">
    <property type="entry name" value="LPMO_AA9"/>
    <property type="match status" value="1"/>
</dbReference>
<keyword evidence="12 15" id="KW-0624">Polysaccharide degradation</keyword>
<keyword evidence="6 15" id="KW-0136">Cellulose degradation</keyword>
<proteinExistence type="inferred from homology"/>
<dbReference type="GO" id="GO:0046872">
    <property type="term" value="F:metal ion binding"/>
    <property type="evidence" value="ECO:0007669"/>
    <property type="project" value="UniProtKB-KW"/>
</dbReference>
<evidence type="ECO:0000256" key="13">
    <source>
        <dbReference type="ARBA" id="ARBA00044502"/>
    </source>
</evidence>
<dbReference type="InterPro" id="IPR049892">
    <property type="entry name" value="AA9"/>
</dbReference>
<keyword evidence="9" id="KW-0503">Monooxygenase</keyword>
<dbReference type="Pfam" id="PF00734">
    <property type="entry name" value="CBM_1"/>
    <property type="match status" value="1"/>
</dbReference>
<keyword evidence="3 15" id="KW-0964">Secreted</keyword>
<evidence type="ECO:0000256" key="4">
    <source>
        <dbReference type="ARBA" id="ARBA00022723"/>
    </source>
</evidence>
<dbReference type="PANTHER" id="PTHR33353:SF9">
    <property type="entry name" value="ENDOGLUCANASE II"/>
    <property type="match status" value="1"/>
</dbReference>
<evidence type="ECO:0000256" key="11">
    <source>
        <dbReference type="ARBA" id="ARBA00023277"/>
    </source>
</evidence>
<evidence type="ECO:0000256" key="9">
    <source>
        <dbReference type="ARBA" id="ARBA00023033"/>
    </source>
</evidence>
<evidence type="ECO:0000256" key="1">
    <source>
        <dbReference type="ARBA" id="ARBA00001973"/>
    </source>
</evidence>
<dbReference type="PROSITE" id="PS51164">
    <property type="entry name" value="CBM1_2"/>
    <property type="match status" value="1"/>
</dbReference>
<feature type="region of interest" description="Disordered" evidence="16">
    <location>
        <begin position="1"/>
        <end position="25"/>
    </location>
</feature>
<name>A0A9Q5I2M3_SANBA</name>
<evidence type="ECO:0000256" key="2">
    <source>
        <dbReference type="ARBA" id="ARBA00004613"/>
    </source>
</evidence>
<evidence type="ECO:0000313" key="19">
    <source>
        <dbReference type="Proteomes" id="UP000757232"/>
    </source>
</evidence>
<comment type="domain">
    <text evidence="15">Has a modular structure: an endo-beta-1,4-glucanase catalytic module at the N-terminus, a linker rich in serines and threonines, and a C-terminal carbohydrate-binding module (CBM).</text>
</comment>
<keyword evidence="10 15" id="KW-1015">Disulfide bond</keyword>
<dbReference type="PANTHER" id="PTHR33353">
    <property type="entry name" value="PUTATIVE (AFU_ORTHOLOGUE AFUA_1G12560)-RELATED"/>
    <property type="match status" value="1"/>
</dbReference>
<dbReference type="InterPro" id="IPR000254">
    <property type="entry name" value="CBD"/>
</dbReference>
<evidence type="ECO:0000313" key="18">
    <source>
        <dbReference type="EMBL" id="OCB90553.1"/>
    </source>
</evidence>
<dbReference type="Proteomes" id="UP000757232">
    <property type="component" value="Unassembled WGS sequence"/>
</dbReference>
<dbReference type="AlphaFoldDB" id="A0A9Q5I2M3"/>
<protein>
    <recommendedName>
        <fullName evidence="15">AA9 family lytic polysaccharide monooxygenase</fullName>
        <ecNumber evidence="15">1.14.99.56</ecNumber>
    </recommendedName>
    <alternativeName>
        <fullName evidence="15">Endo-beta-1,4-glucanase</fullName>
    </alternativeName>
    <alternativeName>
        <fullName evidence="15">Glycosyl hydrolase 61 family protein</fullName>
    </alternativeName>
</protein>
<dbReference type="Gene3D" id="2.70.50.70">
    <property type="match status" value="1"/>
</dbReference>
<evidence type="ECO:0000259" key="17">
    <source>
        <dbReference type="PROSITE" id="PS51164"/>
    </source>
</evidence>
<evidence type="ECO:0000256" key="8">
    <source>
        <dbReference type="ARBA" id="ARBA00023008"/>
    </source>
</evidence>
<reference evidence="18" key="1">
    <citation type="submission" date="2016-06" db="EMBL/GenBank/DDBJ databases">
        <title>Draft Genome sequence of the fungus Inonotus baumii.</title>
        <authorList>
            <person name="Zhu H."/>
            <person name="Lin W."/>
        </authorList>
    </citation>
    <scope>NUCLEOTIDE SEQUENCE</scope>
    <source>
        <strain evidence="18">821</strain>
    </source>
</reference>
<dbReference type="OrthoDB" id="3238762at2759"/>
<dbReference type="PROSITE" id="PS00562">
    <property type="entry name" value="CBM1_1"/>
    <property type="match status" value="1"/>
</dbReference>
<evidence type="ECO:0000256" key="10">
    <source>
        <dbReference type="ARBA" id="ARBA00023157"/>
    </source>
</evidence>
<keyword evidence="11 15" id="KW-0119">Carbohydrate metabolism</keyword>
<dbReference type="EMBL" id="LNZH02000126">
    <property type="protein sequence ID" value="OCB90553.1"/>
    <property type="molecule type" value="Genomic_DNA"/>
</dbReference>
<gene>
    <name evidence="18" type="ORF">A7U60_g2231</name>
</gene>
<feature type="domain" description="CBM1" evidence="17">
    <location>
        <begin position="374"/>
        <end position="410"/>
    </location>
</feature>
<comment type="cofactor">
    <cofactor evidence="1">
        <name>Cu(2+)</name>
        <dbReference type="ChEBI" id="CHEBI:29036"/>
    </cofactor>
</comment>
<dbReference type="Pfam" id="PF03443">
    <property type="entry name" value="AA9"/>
    <property type="match status" value="1"/>
</dbReference>
<dbReference type="GO" id="GO:0008810">
    <property type="term" value="F:cellulase activity"/>
    <property type="evidence" value="ECO:0007669"/>
    <property type="project" value="UniProtKB-UniRule"/>
</dbReference>
<feature type="compositionally biased region" description="Low complexity" evidence="16">
    <location>
        <begin position="322"/>
        <end position="365"/>
    </location>
</feature>
<keyword evidence="7" id="KW-0560">Oxidoreductase</keyword>
<feature type="compositionally biased region" description="Basic and acidic residues" evidence="16">
    <location>
        <begin position="1"/>
        <end position="15"/>
    </location>
</feature>
<evidence type="ECO:0000256" key="5">
    <source>
        <dbReference type="ARBA" id="ARBA00022729"/>
    </source>
</evidence>
<accession>A0A9Q5I2M3</accession>
<evidence type="ECO:0000256" key="14">
    <source>
        <dbReference type="ARBA" id="ARBA00045077"/>
    </source>
</evidence>
<dbReference type="InterPro" id="IPR005103">
    <property type="entry name" value="AA9_LPMO"/>
</dbReference>
<comment type="subcellular location">
    <subcellularLocation>
        <location evidence="2 15">Secreted</location>
    </subcellularLocation>
</comment>
<comment type="caution">
    <text evidence="18">The sequence shown here is derived from an EMBL/GenBank/DDBJ whole genome shotgun (WGS) entry which is preliminary data.</text>
</comment>
<keyword evidence="4" id="KW-0479">Metal-binding</keyword>
<evidence type="ECO:0000256" key="15">
    <source>
        <dbReference type="RuleBase" id="RU368122"/>
    </source>
</evidence>
<keyword evidence="19" id="KW-1185">Reference proteome</keyword>
<dbReference type="GO" id="GO:0030245">
    <property type="term" value="P:cellulose catabolic process"/>
    <property type="evidence" value="ECO:0007669"/>
    <property type="project" value="UniProtKB-UniRule"/>
</dbReference>
<keyword evidence="8" id="KW-0186">Copper</keyword>
<dbReference type="SUPFAM" id="SSF57180">
    <property type="entry name" value="Cellulose-binding domain"/>
    <property type="match status" value="1"/>
</dbReference>
<feature type="region of interest" description="Disordered" evidence="16">
    <location>
        <begin position="321"/>
        <end position="365"/>
    </location>
</feature>
<keyword evidence="5" id="KW-0732">Signal</keyword>
<evidence type="ECO:0000256" key="6">
    <source>
        <dbReference type="ARBA" id="ARBA00023001"/>
    </source>
</evidence>
<dbReference type="GO" id="GO:0005576">
    <property type="term" value="C:extracellular region"/>
    <property type="evidence" value="ECO:0007669"/>
    <property type="project" value="UniProtKB-SubCell"/>
</dbReference>
<evidence type="ECO:0000256" key="16">
    <source>
        <dbReference type="SAM" id="MobiDB-lite"/>
    </source>
</evidence>
<comment type="similarity">
    <text evidence="13">Belongs to the polysaccharide monooxygenase AA9 family.</text>
</comment>
<evidence type="ECO:0000256" key="3">
    <source>
        <dbReference type="ARBA" id="ARBA00022525"/>
    </source>
</evidence>
<comment type="catalytic activity">
    <reaction evidence="14 15">
        <text>[(1-&gt;4)-beta-D-glucosyl]n+m + reduced acceptor + O2 = 4-dehydro-beta-D-glucosyl-[(1-&gt;4)-beta-D-glucosyl]n-1 + [(1-&gt;4)-beta-D-glucosyl]m + acceptor + H2O.</text>
        <dbReference type="EC" id="1.14.99.56"/>
    </reaction>
</comment>
<dbReference type="GO" id="GO:0030248">
    <property type="term" value="F:cellulose binding"/>
    <property type="evidence" value="ECO:0007669"/>
    <property type="project" value="UniProtKB-UniRule"/>
</dbReference>
<dbReference type="EC" id="1.14.99.56" evidence="15"/>
<evidence type="ECO:0000256" key="7">
    <source>
        <dbReference type="ARBA" id="ARBA00023002"/>
    </source>
</evidence>
<dbReference type="GO" id="GO:0004497">
    <property type="term" value="F:monooxygenase activity"/>
    <property type="evidence" value="ECO:0007669"/>
    <property type="project" value="UniProtKB-KW"/>
</dbReference>